<comment type="caution">
    <text evidence="1">The sequence shown here is derived from an EMBL/GenBank/DDBJ whole genome shotgun (WGS) entry which is preliminary data.</text>
</comment>
<protein>
    <submittedName>
        <fullName evidence="1">Uncharacterized protein</fullName>
    </submittedName>
</protein>
<dbReference type="EMBL" id="MU394294">
    <property type="protein sequence ID" value="KAI6089817.1"/>
    <property type="molecule type" value="Genomic_DNA"/>
</dbReference>
<accession>A0ACC0DB88</accession>
<proteinExistence type="predicted"/>
<evidence type="ECO:0000313" key="1">
    <source>
        <dbReference type="EMBL" id="KAI6089817.1"/>
    </source>
</evidence>
<name>A0ACC0DB88_9PEZI</name>
<evidence type="ECO:0000313" key="2">
    <source>
        <dbReference type="Proteomes" id="UP001497680"/>
    </source>
</evidence>
<keyword evidence="2" id="KW-1185">Reference proteome</keyword>
<gene>
    <name evidence="1" type="ORF">F4821DRAFT_275786</name>
</gene>
<dbReference type="Proteomes" id="UP001497680">
    <property type="component" value="Unassembled WGS sequence"/>
</dbReference>
<reference evidence="1 2" key="1">
    <citation type="journal article" date="2022" name="New Phytol.">
        <title>Ecological generalism drives hyperdiversity of secondary metabolite gene clusters in xylarialean endophytes.</title>
        <authorList>
            <person name="Franco M.E.E."/>
            <person name="Wisecaver J.H."/>
            <person name="Arnold A.E."/>
            <person name="Ju Y.M."/>
            <person name="Slot J.C."/>
            <person name="Ahrendt S."/>
            <person name="Moore L.P."/>
            <person name="Eastman K.E."/>
            <person name="Scott K."/>
            <person name="Konkel Z."/>
            <person name="Mondo S.J."/>
            <person name="Kuo A."/>
            <person name="Hayes R.D."/>
            <person name="Haridas S."/>
            <person name="Andreopoulos B."/>
            <person name="Riley R."/>
            <person name="LaButti K."/>
            <person name="Pangilinan J."/>
            <person name="Lipzen A."/>
            <person name="Amirebrahimi M."/>
            <person name="Yan J."/>
            <person name="Adam C."/>
            <person name="Keymanesh K."/>
            <person name="Ng V."/>
            <person name="Louie K."/>
            <person name="Northen T."/>
            <person name="Drula E."/>
            <person name="Henrissat B."/>
            <person name="Hsieh H.M."/>
            <person name="Youens-Clark K."/>
            <person name="Lutzoni F."/>
            <person name="Miadlikowska J."/>
            <person name="Eastwood D.C."/>
            <person name="Hamelin R.C."/>
            <person name="Grigoriev I.V."/>
            <person name="U'Ren J.M."/>
        </authorList>
    </citation>
    <scope>NUCLEOTIDE SEQUENCE [LARGE SCALE GENOMIC DNA]</scope>
    <source>
        <strain evidence="1 2">ER1909</strain>
    </source>
</reference>
<organism evidence="1 2">
    <name type="scientific">Hypoxylon rubiginosum</name>
    <dbReference type="NCBI Taxonomy" id="110542"/>
    <lineage>
        <taxon>Eukaryota</taxon>
        <taxon>Fungi</taxon>
        <taxon>Dikarya</taxon>
        <taxon>Ascomycota</taxon>
        <taxon>Pezizomycotina</taxon>
        <taxon>Sordariomycetes</taxon>
        <taxon>Xylariomycetidae</taxon>
        <taxon>Xylariales</taxon>
        <taxon>Hypoxylaceae</taxon>
        <taxon>Hypoxylon</taxon>
    </lineage>
</organism>
<sequence>MVSFFIIAALWPIATSFALPCADQPSVPGMTCHDFRQPNDEPGSILVHDKLRLQSLPDADPGAASTIAARDIDPGPKFHPLEEDRNECSDAMFAHGLAEWEAPQRGDCDAIRQWARDNKGMWLLDEEDEPAFPGTIILLQFNTCAFSVVMYPNGSQGMRIGNQDVGDLIQDSLSQLGDGNVTGRGATGCNNGTGDIGAVPSWFMVTPSTAAVANVEFYPS</sequence>